<organism evidence="4 5">
    <name type="scientific">Mycena albidolilacea</name>
    <dbReference type="NCBI Taxonomy" id="1033008"/>
    <lineage>
        <taxon>Eukaryota</taxon>
        <taxon>Fungi</taxon>
        <taxon>Dikarya</taxon>
        <taxon>Basidiomycota</taxon>
        <taxon>Agaricomycotina</taxon>
        <taxon>Agaricomycetes</taxon>
        <taxon>Agaricomycetidae</taxon>
        <taxon>Agaricales</taxon>
        <taxon>Marasmiineae</taxon>
        <taxon>Mycenaceae</taxon>
        <taxon>Mycena</taxon>
    </lineage>
</organism>
<evidence type="ECO:0000256" key="1">
    <source>
        <dbReference type="ARBA" id="ARBA00006328"/>
    </source>
</evidence>
<dbReference type="PANTHER" id="PTHR42748">
    <property type="entry name" value="NITROGEN METABOLITE REPRESSION PROTEIN NMRA FAMILY MEMBER"/>
    <property type="match status" value="1"/>
</dbReference>
<feature type="domain" description="NmrA-like" evidence="3">
    <location>
        <begin position="6"/>
        <end position="252"/>
    </location>
</feature>
<evidence type="ECO:0000313" key="4">
    <source>
        <dbReference type="EMBL" id="KAJ7362305.1"/>
    </source>
</evidence>
<dbReference type="AlphaFoldDB" id="A0AAD7ALF2"/>
<dbReference type="Gene3D" id="3.40.50.720">
    <property type="entry name" value="NAD(P)-binding Rossmann-like Domain"/>
    <property type="match status" value="1"/>
</dbReference>
<proteinExistence type="inferred from homology"/>
<sequence length="303" mass="32403">MGPSTRIVSVFGATGLQGSAVARALLKEGTFAPRAITRNPESAAALKLKAEGIEVVRGDALDKVSLVAALRGSEAVFGVTVPIFPMSAEGPNEIVQGKNMVDAAKEAGVKFFIFSSLPNMTQLSGGKYTNVLHFDQKAVVEEYLKSSGLVNVSLHFGMFLENYWAFGWLKKTATGKFDLNVPNVPTDRQAFSWVGRDVPAVVLALLKNYPDASKRISGKTYPIVSENVSYGELATLTGKVLGAEVTFTTAPPLGITGLDEMYQALGEYNGIFPGTPVSDFDALGVKISTLKEFLEAEVKPRFG</sequence>
<dbReference type="PANTHER" id="PTHR42748:SF7">
    <property type="entry name" value="NMRA LIKE REDOX SENSOR 1-RELATED"/>
    <property type="match status" value="1"/>
</dbReference>
<dbReference type="InterPro" id="IPR036291">
    <property type="entry name" value="NAD(P)-bd_dom_sf"/>
</dbReference>
<comment type="caution">
    <text evidence="4">The sequence shown here is derived from an EMBL/GenBank/DDBJ whole genome shotgun (WGS) entry which is preliminary data.</text>
</comment>
<dbReference type="EMBL" id="JARIHO010000004">
    <property type="protein sequence ID" value="KAJ7362305.1"/>
    <property type="molecule type" value="Genomic_DNA"/>
</dbReference>
<keyword evidence="2" id="KW-0521">NADP</keyword>
<evidence type="ECO:0000259" key="3">
    <source>
        <dbReference type="Pfam" id="PF05368"/>
    </source>
</evidence>
<protein>
    <recommendedName>
        <fullName evidence="3">NmrA-like domain-containing protein</fullName>
    </recommendedName>
</protein>
<evidence type="ECO:0000313" key="5">
    <source>
        <dbReference type="Proteomes" id="UP001218218"/>
    </source>
</evidence>
<dbReference type="Pfam" id="PF05368">
    <property type="entry name" value="NmrA"/>
    <property type="match status" value="1"/>
</dbReference>
<dbReference type="CDD" id="cd05251">
    <property type="entry name" value="NmrA_like_SDR_a"/>
    <property type="match status" value="1"/>
</dbReference>
<name>A0AAD7ALF2_9AGAR</name>
<keyword evidence="5" id="KW-1185">Reference proteome</keyword>
<dbReference type="SUPFAM" id="SSF51735">
    <property type="entry name" value="NAD(P)-binding Rossmann-fold domains"/>
    <property type="match status" value="1"/>
</dbReference>
<gene>
    <name evidence="4" type="ORF">DFH08DRAFT_682906</name>
</gene>
<accession>A0AAD7ALF2</accession>
<dbReference type="Gene3D" id="3.90.25.10">
    <property type="entry name" value="UDP-galactose 4-epimerase, domain 1"/>
    <property type="match status" value="1"/>
</dbReference>
<dbReference type="InterPro" id="IPR008030">
    <property type="entry name" value="NmrA-like"/>
</dbReference>
<evidence type="ECO:0000256" key="2">
    <source>
        <dbReference type="ARBA" id="ARBA00022857"/>
    </source>
</evidence>
<reference evidence="4" key="1">
    <citation type="submission" date="2023-03" db="EMBL/GenBank/DDBJ databases">
        <title>Massive genome expansion in bonnet fungi (Mycena s.s.) driven by repeated elements and novel gene families across ecological guilds.</title>
        <authorList>
            <consortium name="Lawrence Berkeley National Laboratory"/>
            <person name="Harder C.B."/>
            <person name="Miyauchi S."/>
            <person name="Viragh M."/>
            <person name="Kuo A."/>
            <person name="Thoen E."/>
            <person name="Andreopoulos B."/>
            <person name="Lu D."/>
            <person name="Skrede I."/>
            <person name="Drula E."/>
            <person name="Henrissat B."/>
            <person name="Morin E."/>
            <person name="Kohler A."/>
            <person name="Barry K."/>
            <person name="LaButti K."/>
            <person name="Morin E."/>
            <person name="Salamov A."/>
            <person name="Lipzen A."/>
            <person name="Mereny Z."/>
            <person name="Hegedus B."/>
            <person name="Baldrian P."/>
            <person name="Stursova M."/>
            <person name="Weitz H."/>
            <person name="Taylor A."/>
            <person name="Grigoriev I.V."/>
            <person name="Nagy L.G."/>
            <person name="Martin F."/>
            <person name="Kauserud H."/>
        </authorList>
    </citation>
    <scope>NUCLEOTIDE SEQUENCE</scope>
    <source>
        <strain evidence="4">CBHHK002</strain>
    </source>
</reference>
<comment type="similarity">
    <text evidence="1">Belongs to the NmrA-type oxidoreductase family.</text>
</comment>
<dbReference type="InterPro" id="IPR051164">
    <property type="entry name" value="NmrA-like_oxidored"/>
</dbReference>
<dbReference type="Proteomes" id="UP001218218">
    <property type="component" value="Unassembled WGS sequence"/>
</dbReference>